<evidence type="ECO:0000313" key="3">
    <source>
        <dbReference type="EnsemblFungi" id="FOXG_01392P0"/>
    </source>
</evidence>
<reference evidence="4" key="1">
    <citation type="journal article" date="2012" name="Mol. Plant Microbe Interact.">
        <title>A highly conserved effector in Fusarium oxysporum is required for full virulence on Arabidopsis.</title>
        <authorList>
            <person name="Thatcher L.F."/>
            <person name="Gardiner D.M."/>
            <person name="Kazan K."/>
            <person name="Manners J."/>
        </authorList>
    </citation>
    <scope>NUCLEOTIDE SEQUENCE [LARGE SCALE GENOMIC DNA]</scope>
    <source>
        <strain evidence="4">Fo5176</strain>
    </source>
</reference>
<dbReference type="Proteomes" id="UP000002489">
    <property type="component" value="Unassembled WGS sequence"/>
</dbReference>
<evidence type="ECO:0000313" key="4">
    <source>
        <dbReference type="Proteomes" id="UP000002489"/>
    </source>
</evidence>
<feature type="compositionally biased region" description="Basic residues" evidence="2">
    <location>
        <begin position="86"/>
        <end position="96"/>
    </location>
</feature>
<evidence type="ECO:0000256" key="2">
    <source>
        <dbReference type="SAM" id="MobiDB-lite"/>
    </source>
</evidence>
<gene>
    <name evidence="3" type="primary">28943651</name>
</gene>
<evidence type="ECO:0000256" key="1">
    <source>
        <dbReference type="SAM" id="Coils"/>
    </source>
</evidence>
<dbReference type="EnsemblFungi" id="FOXG_01392T0">
    <property type="protein sequence ID" value="FOXG_01392P0"/>
    <property type="gene ID" value="FOXG_01392"/>
</dbReference>
<keyword evidence="1" id="KW-0175">Coiled coil</keyword>
<feature type="region of interest" description="Disordered" evidence="2">
    <location>
        <begin position="268"/>
        <end position="330"/>
    </location>
</feature>
<accession>A0A0D2XBX0</accession>
<name>A0A0D2XBX0_FUSOF</name>
<protein>
    <submittedName>
        <fullName evidence="3">Uncharacterized protein</fullName>
    </submittedName>
</protein>
<proteinExistence type="predicted"/>
<feature type="region of interest" description="Disordered" evidence="2">
    <location>
        <begin position="83"/>
        <end position="146"/>
    </location>
</feature>
<sequence length="647" mass="71858">MHPGWWPQWYAPFNGANRSIRAGMREKIQQYEEAGRDPRDMWDEYGNDGCMVKAIKNNPRAKNRLTKATFKKVQLPFTITKPGSNRVRRAKRRKRNCSPSYQGDINDSVDARSPSGVTSVDDDATSSQPKPLADSTPPELINPVNRSVSLPADSSIPASFLVESQNFLKSWRREKERLAMATKTFEKKAMNLSTLKDELTLVQQRLQKSEETVRELRNQIKESGDTETLHNDIRDLIAKLPPAEGSSFHCKWLSELRSNAEMTNDSMLAESKSLPKRLSNAESELDGARKRITQLEGQIQLRRRDLEGDSEMTGQAPSQAGPDVSISEPCSISDPNKTIDAITKKLSVYLAAKHSPPFTAPAGFDDALNALESPDHIVQVFLSRGFWCWLAYFLATKDPKTQPPLSLSGIPYDTLSVIAGLVSEAPVDDTLVKRIQSTLWVARRGSTRRYTTIAVSLPAAGQPTQELHSLDHIGQPMLKVNPPDGYKWPDARRIPSVFPPELGDMIARNGHKASVFALFPPDAAKCRLLLNIEAAKVSPLVMRLYGIQIVEIEQQRALALPGGVNAIISGSVQFTKTKLSLWGELFGDLIIQGVQNSRGYLDEVARGIMLSKCLSMEVPSATDHPAKITITINEFALNDIITRLWLS</sequence>
<reference evidence="3" key="2">
    <citation type="submission" date="2025-08" db="UniProtKB">
        <authorList>
            <consortium name="EnsemblFungi"/>
        </authorList>
    </citation>
    <scope>IDENTIFICATION</scope>
    <source>
        <strain evidence="3">4287 / CBS 123668 / FGSC 9935 / NRRL 34936</strain>
    </source>
</reference>
<dbReference type="VEuPathDB" id="FungiDB:FOXG_01392"/>
<dbReference type="AlphaFoldDB" id="A0A0D2XBX0"/>
<feature type="coiled-coil region" evidence="1">
    <location>
        <begin position="192"/>
        <end position="226"/>
    </location>
</feature>
<organism evidence="3 4">
    <name type="scientific">Fusarium oxysporum (strain Fo5176)</name>
    <name type="common">Fusarium vascular wilt</name>
    <dbReference type="NCBI Taxonomy" id="660025"/>
    <lineage>
        <taxon>Eukaryota</taxon>
        <taxon>Fungi</taxon>
        <taxon>Dikarya</taxon>
        <taxon>Ascomycota</taxon>
        <taxon>Pezizomycotina</taxon>
        <taxon>Sordariomycetes</taxon>
        <taxon>Hypocreomycetidae</taxon>
        <taxon>Hypocreales</taxon>
        <taxon>Nectriaceae</taxon>
        <taxon>Fusarium</taxon>
        <taxon>Fusarium oxysporum species complex</taxon>
    </lineage>
</organism>